<dbReference type="InterPro" id="IPR017871">
    <property type="entry name" value="ABC_transporter-like_CS"/>
</dbReference>
<evidence type="ECO:0000259" key="8">
    <source>
        <dbReference type="PROSITE" id="PS50893"/>
    </source>
</evidence>
<dbReference type="GO" id="GO:0016887">
    <property type="term" value="F:ATP hydrolysis activity"/>
    <property type="evidence" value="ECO:0007669"/>
    <property type="project" value="InterPro"/>
</dbReference>
<evidence type="ECO:0000313" key="10">
    <source>
        <dbReference type="EMBL" id="KAK2575824.1"/>
    </source>
</evidence>
<dbReference type="SMART" id="SM00382">
    <property type="entry name" value="AAA"/>
    <property type="match status" value="1"/>
</dbReference>
<dbReference type="PROSITE" id="PS51012">
    <property type="entry name" value="ABC_TM2"/>
    <property type="match status" value="1"/>
</dbReference>
<keyword evidence="6 7" id="KW-0472">Membrane</keyword>
<evidence type="ECO:0000259" key="9">
    <source>
        <dbReference type="PROSITE" id="PS51012"/>
    </source>
</evidence>
<dbReference type="InterPro" id="IPR027417">
    <property type="entry name" value="P-loop_NTPase"/>
</dbReference>
<evidence type="ECO:0000256" key="5">
    <source>
        <dbReference type="ARBA" id="ARBA00022989"/>
    </source>
</evidence>
<feature type="transmembrane region" description="Helical" evidence="7">
    <location>
        <begin position="307"/>
        <end position="327"/>
    </location>
</feature>
<feature type="transmembrane region" description="Helical" evidence="7">
    <location>
        <begin position="581"/>
        <end position="601"/>
    </location>
</feature>
<dbReference type="InterPro" id="IPR047817">
    <property type="entry name" value="ABC2_TM_bact-type"/>
</dbReference>
<evidence type="ECO:0000256" key="3">
    <source>
        <dbReference type="ARBA" id="ARBA00022741"/>
    </source>
</evidence>
<keyword evidence="4" id="KW-0067">ATP-binding</keyword>
<evidence type="ECO:0000256" key="1">
    <source>
        <dbReference type="ARBA" id="ARBA00004141"/>
    </source>
</evidence>
<feature type="domain" description="ABC transmembrane type-2" evidence="9">
    <location>
        <begin position="465"/>
        <end position="692"/>
    </location>
</feature>
<dbReference type="Pfam" id="PF00005">
    <property type="entry name" value="ABC_tran"/>
    <property type="match status" value="1"/>
</dbReference>
<sequence length="694" mass="77977">MYREEAVVVRNARKSYGNGVPILDGLNLTVPKGCIYGLLGASGCGKTTLLSCIVGIRNLDSGDIWVLGGRPCSKGSGIPGSSVGYMPQDICLVQEFSVIGTLYYFGRINGLNDKEIEERYVYLADLLQLPSKNRLLRSLSGGQQRRVSFAAALLHRPELLILDEPTVGLDPVLRDNIWKFLMKISEDQGVTIIITTHYIEEAKEANKVGLLRCGKLLAEATPHQLLTRFQCENLEDAFLALSRLQQENANAIDRSGVFFPEIPEALTAAPARRTNLATNVRKLQSSASCRFKALLIKNLTQFIRHPGGILFAIIFPLIQSLVFYTAFGMDPRGLKISVVNHEAGNCDFNRNRGLVLYDEMTANYEFVDLSCRFLHGIDDDSIEKVYYDYLPDAEKVVRRGEMSGIIHFGRNFSRALKSRVDDMRYAEDEDIVMGEIQIWLDMSNRQVGFFLRQELYKSYFNSFKKILKECHVSPKIANIPIRFEEPIFGSKDEEYTTFSAPTFIMTVIFFLAASVTTAVIISDRHEGVWDRSLVQGVKTPEILLAHFLIQFMVVIIQIFLIYCVTFFYFQLKCKGSFFASLIMSCLMGICGMFFGFLISVVSSSHTMANYAVTGSFYPVILLGGFLWPVEGMPHVLRWISYFLPTTLPGISMRAIIIKGLTVSTPEVYKGFLTILGWIAALILICLYRLKTTSS</sequence>
<reference evidence="10" key="1">
    <citation type="submission" date="2021-08" db="EMBL/GenBank/DDBJ databases">
        <authorList>
            <person name="Misof B."/>
            <person name="Oliver O."/>
            <person name="Podsiadlowski L."/>
            <person name="Donath A."/>
            <person name="Peters R."/>
            <person name="Mayer C."/>
            <person name="Rust J."/>
            <person name="Gunkel S."/>
            <person name="Lesny P."/>
            <person name="Martin S."/>
            <person name="Oeyen J.P."/>
            <person name="Petersen M."/>
            <person name="Panagiotis P."/>
            <person name="Wilbrandt J."/>
            <person name="Tanja T."/>
        </authorList>
    </citation>
    <scope>NUCLEOTIDE SEQUENCE</scope>
    <source>
        <strain evidence="10">GBR_01_08_01A</strain>
        <tissue evidence="10">Thorax + abdomen</tissue>
    </source>
</reference>
<dbReference type="GO" id="GO:0016020">
    <property type="term" value="C:membrane"/>
    <property type="evidence" value="ECO:0007669"/>
    <property type="project" value="UniProtKB-SubCell"/>
</dbReference>
<name>A0AAD9VIH2_9HYME</name>
<dbReference type="InterPro" id="IPR003439">
    <property type="entry name" value="ABC_transporter-like_ATP-bd"/>
</dbReference>
<feature type="transmembrane region" description="Helical" evidence="7">
    <location>
        <begin position="542"/>
        <end position="569"/>
    </location>
</feature>
<dbReference type="PANTHER" id="PTHR43038">
    <property type="entry name" value="ATP-BINDING CASSETTE, SUB-FAMILY H, MEMBER 1"/>
    <property type="match status" value="1"/>
</dbReference>
<feature type="transmembrane region" description="Helical" evidence="7">
    <location>
        <begin position="667"/>
        <end position="689"/>
    </location>
</feature>
<keyword evidence="5 7" id="KW-1133">Transmembrane helix</keyword>
<evidence type="ECO:0000256" key="2">
    <source>
        <dbReference type="ARBA" id="ARBA00022692"/>
    </source>
</evidence>
<evidence type="ECO:0000256" key="6">
    <source>
        <dbReference type="ARBA" id="ARBA00023136"/>
    </source>
</evidence>
<dbReference type="Pfam" id="PF12698">
    <property type="entry name" value="ABC2_membrane_3"/>
    <property type="match status" value="1"/>
</dbReference>
<dbReference type="PANTHER" id="PTHR43038:SF2">
    <property type="entry name" value="RH61964P"/>
    <property type="match status" value="1"/>
</dbReference>
<organism evidence="10 11">
    <name type="scientific">Odynerus spinipes</name>
    <dbReference type="NCBI Taxonomy" id="1348599"/>
    <lineage>
        <taxon>Eukaryota</taxon>
        <taxon>Metazoa</taxon>
        <taxon>Ecdysozoa</taxon>
        <taxon>Arthropoda</taxon>
        <taxon>Hexapoda</taxon>
        <taxon>Insecta</taxon>
        <taxon>Pterygota</taxon>
        <taxon>Neoptera</taxon>
        <taxon>Endopterygota</taxon>
        <taxon>Hymenoptera</taxon>
        <taxon>Apocrita</taxon>
        <taxon>Aculeata</taxon>
        <taxon>Vespoidea</taxon>
        <taxon>Vespidae</taxon>
        <taxon>Eumeninae</taxon>
        <taxon>Odynerus</taxon>
    </lineage>
</organism>
<keyword evidence="11" id="KW-1185">Reference proteome</keyword>
<dbReference type="AlphaFoldDB" id="A0AAD9VIH2"/>
<feature type="transmembrane region" description="Helical" evidence="7">
    <location>
        <begin position="607"/>
        <end position="629"/>
    </location>
</feature>
<dbReference type="SUPFAM" id="SSF52540">
    <property type="entry name" value="P-loop containing nucleoside triphosphate hydrolases"/>
    <property type="match status" value="1"/>
</dbReference>
<feature type="transmembrane region" description="Helical" evidence="7">
    <location>
        <begin position="503"/>
        <end position="522"/>
    </location>
</feature>
<dbReference type="InterPro" id="IPR003593">
    <property type="entry name" value="AAA+_ATPase"/>
</dbReference>
<proteinExistence type="predicted"/>
<evidence type="ECO:0000313" key="11">
    <source>
        <dbReference type="Proteomes" id="UP001258017"/>
    </source>
</evidence>
<evidence type="ECO:0008006" key="12">
    <source>
        <dbReference type="Google" id="ProtNLM"/>
    </source>
</evidence>
<evidence type="ECO:0000256" key="7">
    <source>
        <dbReference type="SAM" id="Phobius"/>
    </source>
</evidence>
<comment type="caution">
    <text evidence="10">The sequence shown here is derived from an EMBL/GenBank/DDBJ whole genome shotgun (WGS) entry which is preliminary data.</text>
</comment>
<dbReference type="GO" id="GO:0140359">
    <property type="term" value="F:ABC-type transporter activity"/>
    <property type="evidence" value="ECO:0007669"/>
    <property type="project" value="InterPro"/>
</dbReference>
<dbReference type="PROSITE" id="PS50893">
    <property type="entry name" value="ABC_TRANSPORTER_2"/>
    <property type="match status" value="1"/>
</dbReference>
<evidence type="ECO:0000256" key="4">
    <source>
        <dbReference type="ARBA" id="ARBA00022840"/>
    </source>
</evidence>
<dbReference type="EMBL" id="JAIFRP010004408">
    <property type="protein sequence ID" value="KAK2575824.1"/>
    <property type="molecule type" value="Genomic_DNA"/>
</dbReference>
<keyword evidence="3" id="KW-0547">Nucleotide-binding</keyword>
<dbReference type="Gene3D" id="3.40.50.300">
    <property type="entry name" value="P-loop containing nucleotide triphosphate hydrolases"/>
    <property type="match status" value="1"/>
</dbReference>
<comment type="subcellular location">
    <subcellularLocation>
        <location evidence="1">Membrane</location>
        <topology evidence="1">Multi-pass membrane protein</topology>
    </subcellularLocation>
</comment>
<protein>
    <recommendedName>
        <fullName evidence="12">ABC transporter domain-containing protein</fullName>
    </recommendedName>
</protein>
<accession>A0AAD9VIH2</accession>
<dbReference type="Proteomes" id="UP001258017">
    <property type="component" value="Unassembled WGS sequence"/>
</dbReference>
<feature type="transmembrane region" description="Helical" evidence="7">
    <location>
        <begin position="641"/>
        <end position="661"/>
    </location>
</feature>
<dbReference type="InterPro" id="IPR013525">
    <property type="entry name" value="ABC2_TM"/>
</dbReference>
<dbReference type="PROSITE" id="PS00211">
    <property type="entry name" value="ABC_TRANSPORTER_1"/>
    <property type="match status" value="1"/>
</dbReference>
<reference evidence="10" key="2">
    <citation type="journal article" date="2023" name="Commun. Biol.">
        <title>Intrasexual cuticular hydrocarbon dimorphism in a wasp sheds light on hydrocarbon biosynthesis genes in Hymenoptera.</title>
        <authorList>
            <person name="Moris V.C."/>
            <person name="Podsiadlowski L."/>
            <person name="Martin S."/>
            <person name="Oeyen J.P."/>
            <person name="Donath A."/>
            <person name="Petersen M."/>
            <person name="Wilbrandt J."/>
            <person name="Misof B."/>
            <person name="Liedtke D."/>
            <person name="Thamm M."/>
            <person name="Scheiner R."/>
            <person name="Schmitt T."/>
            <person name="Niehuis O."/>
        </authorList>
    </citation>
    <scope>NUCLEOTIDE SEQUENCE</scope>
    <source>
        <strain evidence="10">GBR_01_08_01A</strain>
    </source>
</reference>
<dbReference type="GO" id="GO:0005524">
    <property type="term" value="F:ATP binding"/>
    <property type="evidence" value="ECO:0007669"/>
    <property type="project" value="UniProtKB-KW"/>
</dbReference>
<gene>
    <name evidence="10" type="ORF">KPH14_007202</name>
</gene>
<feature type="domain" description="ABC transporter" evidence="8">
    <location>
        <begin position="7"/>
        <end position="238"/>
    </location>
</feature>
<keyword evidence="2 7" id="KW-0812">Transmembrane</keyword>